<evidence type="ECO:0000313" key="1">
    <source>
        <dbReference type="EMBL" id="PWN51078.1"/>
    </source>
</evidence>
<sequence length="646" mass="70452">MAPLSVSFKPQPHLRPPPHHVLAPAYGTTWSSYLPHWSPQPESHAQHGLGAPPTDSQQAADLGSFQRQRLPEVRTGFQNPWDSWHKPTLAELWQGLRWGQPSEDEDGVGVGDTDGDRSKQQQSLLQYISSTFNVGGEGCGSNDPASEASALLKVVKPDFEFDVRGRDRRSTVKTTWLGHAGVLLQLAPLDEGGQEPIRILFDPIFSQRCSPTQLAGPLRSYLSPCQASDLPPIDLVVISHNHYDHLDYNTILEVWRLNSHKVRFIVPLGNRAWFVQQPLSIPSERVLEMDWWDEAYFTSADAEEESRDGGSSSPKPAQVTAGSLKVVCTPAQHGSGRYGLDTNCSLWSSWFLELSRGGEDAEESFKIFFGGDTGFQFHGPDFPPKPPKDFDSSGKAAPVPPTTSSHLSDQGDEGPSPRYRDEETEDDDIEAVLAFASKPNPPPNYAYCPAFEEISIRLGSPDLSLLPISVGATISFLRSYVPVPDSISPFPRIGEGLTSANHMAPWDAVRVFRILSGSESALHGNGQTSSLHGLGKDRVQTEALEEVSRGEVVDSVGGKGGRKTTCLAIHWGTFVSGYDEVIKTLRQLEYACQAQGVQFRRGGGLESNGSAGDAAQENGVARADGAEELHDLLEFFALDHGQSIVL</sequence>
<proteinExistence type="predicted"/>
<reference evidence="1 2" key="1">
    <citation type="journal article" date="2018" name="Mol. Biol. Evol.">
        <title>Broad Genomic Sampling Reveals a Smut Pathogenic Ancestry of the Fungal Clade Ustilaginomycotina.</title>
        <authorList>
            <person name="Kijpornyongpan T."/>
            <person name="Mondo S.J."/>
            <person name="Barry K."/>
            <person name="Sandor L."/>
            <person name="Lee J."/>
            <person name="Lipzen A."/>
            <person name="Pangilinan J."/>
            <person name="LaButti K."/>
            <person name="Hainaut M."/>
            <person name="Henrissat B."/>
            <person name="Grigoriev I.V."/>
            <person name="Spatafora J.W."/>
            <person name="Aime M.C."/>
        </authorList>
    </citation>
    <scope>NUCLEOTIDE SEQUENCE [LARGE SCALE GENOMIC DNA]</scope>
    <source>
        <strain evidence="1 2">SA 807</strain>
    </source>
</reference>
<gene>
    <name evidence="1" type="ORF">IE53DRAFT_386569</name>
</gene>
<protein>
    <submittedName>
        <fullName evidence="1">Metallo-hydrolase/oxidoreductase</fullName>
    </submittedName>
</protein>
<keyword evidence="2" id="KW-1185">Reference proteome</keyword>
<evidence type="ECO:0000313" key="2">
    <source>
        <dbReference type="Proteomes" id="UP000245626"/>
    </source>
</evidence>
<dbReference type="Proteomes" id="UP000245626">
    <property type="component" value="Unassembled WGS sequence"/>
</dbReference>
<accession>A0ACD0NZ19</accession>
<name>A0ACD0NZ19_9BASI</name>
<organism evidence="1 2">
    <name type="scientific">Violaceomyces palustris</name>
    <dbReference type="NCBI Taxonomy" id="1673888"/>
    <lineage>
        <taxon>Eukaryota</taxon>
        <taxon>Fungi</taxon>
        <taxon>Dikarya</taxon>
        <taxon>Basidiomycota</taxon>
        <taxon>Ustilaginomycotina</taxon>
        <taxon>Ustilaginomycetes</taxon>
        <taxon>Violaceomycetales</taxon>
        <taxon>Violaceomycetaceae</taxon>
        <taxon>Violaceomyces</taxon>
    </lineage>
</organism>
<dbReference type="EMBL" id="KZ819872">
    <property type="protein sequence ID" value="PWN51078.1"/>
    <property type="molecule type" value="Genomic_DNA"/>
</dbReference>